<evidence type="ECO:0000259" key="7">
    <source>
        <dbReference type="Pfam" id="PF00534"/>
    </source>
</evidence>
<dbReference type="InterPro" id="IPR051862">
    <property type="entry name" value="GT-like_domain_containing_1"/>
</dbReference>
<reference evidence="10" key="1">
    <citation type="submission" date="2017-08" db="EMBL/GenBank/DDBJ databases">
        <title>A dynamic microbial community with high functional redundancy inhabits the cold, oxic subseafloor aquifer.</title>
        <authorList>
            <person name="Tully B.J."/>
            <person name="Wheat C.G."/>
            <person name="Glazer B.T."/>
            <person name="Huber J.A."/>
        </authorList>
    </citation>
    <scope>NUCLEOTIDE SEQUENCE [LARGE SCALE GENOMIC DNA]</scope>
</reference>
<comment type="caution">
    <text evidence="9">The sequence shown here is derived from an EMBL/GenBank/DDBJ whole genome shotgun (WGS) entry which is preliminary data.</text>
</comment>
<evidence type="ECO:0000313" key="10">
    <source>
        <dbReference type="Proteomes" id="UP000218327"/>
    </source>
</evidence>
<evidence type="ECO:0000256" key="6">
    <source>
        <dbReference type="ARBA" id="ARBA00048439"/>
    </source>
</evidence>
<feature type="domain" description="Glycosyl transferase family 1" evidence="7">
    <location>
        <begin position="180"/>
        <end position="338"/>
    </location>
</feature>
<evidence type="ECO:0000256" key="4">
    <source>
        <dbReference type="ARBA" id="ARBA00044517"/>
    </source>
</evidence>
<evidence type="ECO:0000313" key="9">
    <source>
        <dbReference type="EMBL" id="PCJ25335.1"/>
    </source>
</evidence>
<sequence>MNLKILLLSAYDASSHKLWRHRLVCMFPQHDWTQLALPPRNFNWRIRGNSLQWGFGSAEELGRNYDLLIATSMTDLSSLRGFIPSLAKIPSIVYFHENQFVYPPGTQQRTGNVEPQLVPIYSALCADTIVFNSAYNRDTFLEGARNLFNKLPDDLPPGLMPRLEKSEVIPVSLPNIKLVKHSAKNQGPLEVIWNHRWEYDKGPKLLLKLVQIINEKKYPVRLHVVGEQFREQPEEFEKIHTLLMQHAHALKFEFGEFGFIANQEHYYALLQQGDVVLSTALHDFQGLAIQEACIAGCTPLTPDNLVYPEYLDTQFLYPINSDIESTARLIASKLSEWQEIKREGKQLPKARLEMYSNETLIKKYTTVFSRLGADD</sequence>
<dbReference type="AlphaFoldDB" id="A0A2A5B1I4"/>
<evidence type="ECO:0000256" key="1">
    <source>
        <dbReference type="ARBA" id="ARBA00009481"/>
    </source>
</evidence>
<name>A0A2A5B1I4_9GAMM</name>
<comment type="similarity">
    <text evidence="1">Belongs to the glycosyltransferase group 1 family. Glycosyltransferase 4 subfamily.</text>
</comment>
<comment type="catalytic activity">
    <reaction evidence="6">
        <text>queuosine(34) in tRNA(Asp) + GDP-alpha-D-mannose = O-4''-alpha-D-mannosylqueuosine(34) in tRNA(Asp) + GDP + H(+)</text>
        <dbReference type="Rhea" id="RHEA:12885"/>
        <dbReference type="Rhea" id="RHEA-COMP:18572"/>
        <dbReference type="Rhea" id="RHEA-COMP:18581"/>
        <dbReference type="ChEBI" id="CHEBI:15378"/>
        <dbReference type="ChEBI" id="CHEBI:57527"/>
        <dbReference type="ChEBI" id="CHEBI:58189"/>
        <dbReference type="ChEBI" id="CHEBI:194431"/>
        <dbReference type="ChEBI" id="CHEBI:194442"/>
        <dbReference type="EC" id="2.4.1.110"/>
    </reaction>
    <physiologicalReaction direction="left-to-right" evidence="6">
        <dbReference type="Rhea" id="RHEA:12886"/>
    </physiologicalReaction>
</comment>
<keyword evidence="3 9" id="KW-0808">Transferase</keyword>
<keyword evidence="2" id="KW-0328">Glycosyltransferase</keyword>
<dbReference type="InterPro" id="IPR001296">
    <property type="entry name" value="Glyco_trans_1"/>
</dbReference>
<evidence type="ECO:0000256" key="5">
    <source>
        <dbReference type="ARBA" id="ARBA00044539"/>
    </source>
</evidence>
<dbReference type="PANTHER" id="PTHR13615:SF3">
    <property type="entry name" value="GLYCOSYLTRANSFERASE-LIKE DOMAIN-CONTAINING PROTEIN 1"/>
    <property type="match status" value="1"/>
</dbReference>
<dbReference type="EC" id="2.4.1.110" evidence="4"/>
<dbReference type="Pfam" id="PF00534">
    <property type="entry name" value="Glycos_transf_1"/>
    <property type="match status" value="1"/>
</dbReference>
<dbReference type="EMBL" id="NVVJ01000018">
    <property type="protein sequence ID" value="PCJ25335.1"/>
    <property type="molecule type" value="Genomic_DNA"/>
</dbReference>
<dbReference type="PANTHER" id="PTHR13615">
    <property type="entry name" value="GLYCOSYLTRANSFERASE-LIKE 1"/>
    <property type="match status" value="1"/>
</dbReference>
<gene>
    <name evidence="9" type="ORF">COA96_07625</name>
</gene>
<evidence type="ECO:0000256" key="3">
    <source>
        <dbReference type="ARBA" id="ARBA00022679"/>
    </source>
</evidence>
<organism evidence="9 10">
    <name type="scientific">SAR86 cluster bacterium</name>
    <dbReference type="NCBI Taxonomy" id="2030880"/>
    <lineage>
        <taxon>Bacteria</taxon>
        <taxon>Pseudomonadati</taxon>
        <taxon>Pseudomonadota</taxon>
        <taxon>Gammaproteobacteria</taxon>
        <taxon>SAR86 cluster</taxon>
    </lineage>
</organism>
<feature type="domain" description="tRNA-queuosine alpha-mannosyltransferase N-terminal" evidence="8">
    <location>
        <begin position="4"/>
        <end position="172"/>
    </location>
</feature>
<accession>A0A2A5B1I4</accession>
<dbReference type="Proteomes" id="UP000218327">
    <property type="component" value="Unassembled WGS sequence"/>
</dbReference>
<evidence type="ECO:0000259" key="8">
    <source>
        <dbReference type="Pfam" id="PF12038"/>
    </source>
</evidence>
<dbReference type="GO" id="GO:0016438">
    <property type="term" value="F:tRNA-queuosine(34) beta-mannosyltransferase activity"/>
    <property type="evidence" value="ECO:0007669"/>
    <property type="project" value="UniProtKB-EC"/>
</dbReference>
<dbReference type="Gene3D" id="3.40.50.2000">
    <property type="entry name" value="Glycogen Phosphorylase B"/>
    <property type="match status" value="1"/>
</dbReference>
<protein>
    <recommendedName>
        <fullName evidence="5">tRNA-queuosine alpha-mannosyltransferase</fullName>
        <ecNumber evidence="4">2.4.1.110</ecNumber>
    </recommendedName>
</protein>
<proteinExistence type="inferred from homology"/>
<dbReference type="Pfam" id="PF12038">
    <property type="entry name" value="QTMAN_N"/>
    <property type="match status" value="1"/>
</dbReference>
<dbReference type="InterPro" id="IPR022701">
    <property type="entry name" value="QTMAN_N"/>
</dbReference>
<dbReference type="SUPFAM" id="SSF53756">
    <property type="entry name" value="UDP-Glycosyltransferase/glycogen phosphorylase"/>
    <property type="match status" value="1"/>
</dbReference>
<evidence type="ECO:0000256" key="2">
    <source>
        <dbReference type="ARBA" id="ARBA00022676"/>
    </source>
</evidence>